<evidence type="ECO:0000256" key="3">
    <source>
        <dbReference type="ARBA" id="ARBA00022692"/>
    </source>
</evidence>
<evidence type="ECO:0000256" key="1">
    <source>
        <dbReference type="ARBA" id="ARBA00004651"/>
    </source>
</evidence>
<keyword evidence="2" id="KW-1003">Cell membrane</keyword>
<keyword evidence="3 7" id="KW-0812">Transmembrane</keyword>
<feature type="transmembrane region" description="Helical" evidence="7">
    <location>
        <begin position="153"/>
        <end position="174"/>
    </location>
</feature>
<keyword evidence="4 7" id="KW-1133">Transmembrane helix</keyword>
<organism evidence="9 10">
    <name type="scientific">Falsochrobactrum ovis</name>
    <dbReference type="NCBI Taxonomy" id="1293442"/>
    <lineage>
        <taxon>Bacteria</taxon>
        <taxon>Pseudomonadati</taxon>
        <taxon>Pseudomonadota</taxon>
        <taxon>Alphaproteobacteria</taxon>
        <taxon>Hyphomicrobiales</taxon>
        <taxon>Brucellaceae</taxon>
        <taxon>Falsochrobactrum</taxon>
    </lineage>
</organism>
<dbReference type="PANTHER" id="PTHR30509:SF9">
    <property type="entry name" value="MULTIDRUG RESISTANCE PROTEIN MDTO"/>
    <property type="match status" value="1"/>
</dbReference>
<feature type="transmembrane region" description="Helical" evidence="7">
    <location>
        <begin position="129"/>
        <end position="147"/>
    </location>
</feature>
<dbReference type="Pfam" id="PF13515">
    <property type="entry name" value="FUSC_2"/>
    <property type="match status" value="1"/>
</dbReference>
<evidence type="ECO:0000256" key="5">
    <source>
        <dbReference type="ARBA" id="ARBA00023136"/>
    </source>
</evidence>
<protein>
    <submittedName>
        <fullName evidence="9">Multidrug resistance protein MdtO</fullName>
    </submittedName>
</protein>
<name>A0A364JTQ4_9HYPH</name>
<keyword evidence="5 7" id="KW-0472">Membrane</keyword>
<evidence type="ECO:0000313" key="9">
    <source>
        <dbReference type="EMBL" id="RAK27329.1"/>
    </source>
</evidence>
<dbReference type="GO" id="GO:0005886">
    <property type="term" value="C:plasma membrane"/>
    <property type="evidence" value="ECO:0007669"/>
    <property type="project" value="UniProtKB-SubCell"/>
</dbReference>
<feature type="transmembrane region" description="Helical" evidence="7">
    <location>
        <begin position="415"/>
        <end position="432"/>
    </location>
</feature>
<dbReference type="OrthoDB" id="105720at2"/>
<sequence length="618" mass="67632">MTQIAEEGWIRRAARHLLEDLQPFPGRFYLALSIGIICAVSTSFAMIYKLPEAAIGCYLVIFLMKADAAENILAGTGIIVAVSLVVILLIGIINLTIESPPARIAAIVLVSFVFLYLDSCSQLGENAGIVALVIAFVLTLMDIIPLGEVATRAVLYAWAMVALPMAVMIVYNLFFGMWPQNLLRQTVIERLELAADYLENPTTRNREKLRDALEEGEGEQTKRLLLIKVLNLLPASQQSYLLRAQSHSYKLMLAVLAFDKTLNAELRGSLAHSCKVLAQKLAAQKKHEPINATFADEDITQAREIPEILEDLAQGRDPGKQAPVSDPFIAKDALSNPIHLHFALKTTLAAVTCYFIYSAADWQGIHTAMITCYVAALGTTGDTVHKLVLRITGCLIGAFFGLISILYLIPHMESVGSLAFMIFFFVSIAAWVSTGNERISYGGVQIALAFLLTTLQGFGPGTSLSAASDRIIGILLGNCVIFIIFTTIWPVSVTYAIRTRLESALGKLQQLAQLDFSQRNASTNLMASVENDLGVVHNSLRMASYEPRSLRPHNETRKTFDALAEELNQLALKLFFKPDISAATQSALADFHEKITHAELAADALPPEAIKRDAEPSQ</sequence>
<comment type="caution">
    <text evidence="9">The sequence shown here is derived from an EMBL/GenBank/DDBJ whole genome shotgun (WGS) entry which is preliminary data.</text>
</comment>
<dbReference type="RefSeq" id="WP_111575780.1">
    <property type="nucleotide sequence ID" value="NZ_JBHEEY010000006.1"/>
</dbReference>
<dbReference type="AlphaFoldDB" id="A0A364JTQ4"/>
<evidence type="ECO:0000256" key="6">
    <source>
        <dbReference type="ARBA" id="ARBA00043993"/>
    </source>
</evidence>
<dbReference type="InterPro" id="IPR049453">
    <property type="entry name" value="Memb_transporter_dom"/>
</dbReference>
<feature type="transmembrane region" description="Helical" evidence="7">
    <location>
        <begin position="471"/>
        <end position="497"/>
    </location>
</feature>
<feature type="transmembrane region" description="Helical" evidence="7">
    <location>
        <begin position="72"/>
        <end position="95"/>
    </location>
</feature>
<evidence type="ECO:0000256" key="7">
    <source>
        <dbReference type="SAM" id="Phobius"/>
    </source>
</evidence>
<feature type="transmembrane region" description="Helical" evidence="7">
    <location>
        <begin position="387"/>
        <end position="409"/>
    </location>
</feature>
<evidence type="ECO:0000259" key="8">
    <source>
        <dbReference type="Pfam" id="PF13515"/>
    </source>
</evidence>
<dbReference type="Proteomes" id="UP000249453">
    <property type="component" value="Unassembled WGS sequence"/>
</dbReference>
<feature type="transmembrane region" description="Helical" evidence="7">
    <location>
        <begin position="28"/>
        <end position="51"/>
    </location>
</feature>
<accession>A0A364JTQ4</accession>
<proteinExistence type="inferred from homology"/>
<feature type="transmembrane region" description="Helical" evidence="7">
    <location>
        <begin position="101"/>
        <end position="117"/>
    </location>
</feature>
<feature type="domain" description="Integral membrane bound transporter" evidence="8">
    <location>
        <begin position="353"/>
        <end position="484"/>
    </location>
</feature>
<dbReference type="PANTHER" id="PTHR30509">
    <property type="entry name" value="P-HYDROXYBENZOIC ACID EFFLUX PUMP SUBUNIT-RELATED"/>
    <property type="match status" value="1"/>
</dbReference>
<dbReference type="EMBL" id="QLMK01000010">
    <property type="protein sequence ID" value="RAK27329.1"/>
    <property type="molecule type" value="Genomic_DNA"/>
</dbReference>
<evidence type="ECO:0000256" key="4">
    <source>
        <dbReference type="ARBA" id="ARBA00022989"/>
    </source>
</evidence>
<comment type="similarity">
    <text evidence="6">Belongs to the YccS/YhfK family.</text>
</comment>
<comment type="subcellular location">
    <subcellularLocation>
        <location evidence="1">Cell membrane</location>
        <topology evidence="1">Multi-pass membrane protein</topology>
    </subcellularLocation>
</comment>
<feature type="transmembrane region" description="Helical" evidence="7">
    <location>
        <begin position="439"/>
        <end position="459"/>
    </location>
</feature>
<reference evidence="9 10" key="1">
    <citation type="submission" date="2018-06" db="EMBL/GenBank/DDBJ databases">
        <title>Genomic Encyclopedia of Type Strains, Phase IV (KMG-IV): sequencing the most valuable type-strain genomes for metagenomic binning, comparative biology and taxonomic classification.</title>
        <authorList>
            <person name="Goeker M."/>
        </authorList>
    </citation>
    <scope>NUCLEOTIDE SEQUENCE [LARGE SCALE GENOMIC DNA]</scope>
    <source>
        <strain evidence="9 10">DSM 26720</strain>
    </source>
</reference>
<gene>
    <name evidence="9" type="ORF">C7374_11048</name>
</gene>
<keyword evidence="10" id="KW-1185">Reference proteome</keyword>
<evidence type="ECO:0000313" key="10">
    <source>
        <dbReference type="Proteomes" id="UP000249453"/>
    </source>
</evidence>
<evidence type="ECO:0000256" key="2">
    <source>
        <dbReference type="ARBA" id="ARBA00022475"/>
    </source>
</evidence>